<dbReference type="EMBL" id="CP062938">
    <property type="protein sequence ID" value="QOL31490.1"/>
    <property type="molecule type" value="Genomic_DNA"/>
</dbReference>
<keyword evidence="3" id="KW-0472">Membrane</keyword>
<dbReference type="OrthoDB" id="9782542at2"/>
<dbReference type="PANTHER" id="PTHR33392:SF6">
    <property type="entry name" value="POLYISOPRENYL-TEICHOIC ACID--PEPTIDOGLYCAN TEICHOIC ACID TRANSFERASE TAGU"/>
    <property type="match status" value="1"/>
</dbReference>
<feature type="transmembrane region" description="Helical" evidence="3">
    <location>
        <begin position="67"/>
        <end position="88"/>
    </location>
</feature>
<evidence type="ECO:0000313" key="6">
    <source>
        <dbReference type="Proteomes" id="UP000593943"/>
    </source>
</evidence>
<dbReference type="PANTHER" id="PTHR33392">
    <property type="entry name" value="POLYISOPRENYL-TEICHOIC ACID--PEPTIDOGLYCAN TEICHOIC ACID TRANSFERASE TAGU"/>
    <property type="match status" value="1"/>
</dbReference>
<gene>
    <name evidence="5" type="ORF">BE0216_02720</name>
</gene>
<dbReference type="Gene3D" id="3.40.630.190">
    <property type="entry name" value="LCP protein"/>
    <property type="match status" value="1"/>
</dbReference>
<name>A0A7L9SMX0_9BIFI</name>
<keyword evidence="6" id="KW-1185">Reference proteome</keyword>
<evidence type="ECO:0000259" key="4">
    <source>
        <dbReference type="Pfam" id="PF03816"/>
    </source>
</evidence>
<comment type="similarity">
    <text evidence="1">Belongs to the LytR/CpsA/Psr (LCP) family.</text>
</comment>
<reference evidence="5 6" key="1">
    <citation type="submission" date="2020-10" db="EMBL/GenBank/DDBJ databases">
        <title>Genome sequencing of Bifidobacterium eulemuris_DSMZ_100216.</title>
        <authorList>
            <person name="Kim J."/>
        </authorList>
    </citation>
    <scope>NUCLEOTIDE SEQUENCE [LARGE SCALE GENOMIC DNA]</scope>
    <source>
        <strain evidence="5 6">DSM 100216</strain>
    </source>
</reference>
<feature type="compositionally biased region" description="Low complexity" evidence="2">
    <location>
        <begin position="415"/>
        <end position="449"/>
    </location>
</feature>
<dbReference type="InterPro" id="IPR050922">
    <property type="entry name" value="LytR/CpsA/Psr_CW_biosynth"/>
</dbReference>
<dbReference type="InterPro" id="IPR004474">
    <property type="entry name" value="LytR_CpsA_psr"/>
</dbReference>
<evidence type="ECO:0000256" key="3">
    <source>
        <dbReference type="SAM" id="Phobius"/>
    </source>
</evidence>
<feature type="domain" description="Cell envelope-related transcriptional attenuator" evidence="4">
    <location>
        <begin position="152"/>
        <end position="316"/>
    </location>
</feature>
<feature type="region of interest" description="Disordered" evidence="2">
    <location>
        <begin position="19"/>
        <end position="56"/>
    </location>
</feature>
<sequence length="502" mass="53465">MPFSCGCLTIQWFTGRRLGRRTSPHKEGNSVTPYSNDDAGIPNLHHLDATRPRHSTGYRVSHRVRTAIACVIVALLCCAGTATAATLLDLDGTIQNRAVDMLPQDGDSASSQIIDPNAGQSIEFVVLGQDTREGEGNAAIGGSDEDTANLHNADTTMVVQVAADRSWINLVSIPRDSIVDVPSCETSNGTIPAQYDVMFNSIFPNAYSVGGDLASAASCTVSAINSLTGLDIQNFIVVDFQGLSSMIDALGGVDICIPVDTEDAYTGLSLTQGLHHLDGNTATQYARMRHGTGTDGTDIMRTTRQQYLIKQLLSEAMSKNLFTQTSQLYQLAKSALQSLNISRGLANTTTLAGLAMSLADFDMTHLYAQTVPVQEWALDTNRRVWTSDADTLWAKMREGKPITIADDTTDDTSATDDATGDSGDTSDGTDTSTDTEGTDDTTQQVDPDTGLITLDDGTLIDPDTGGIVNPENGSITDPNTGEYIGIADRYLNVTVCAVTAQE</sequence>
<dbReference type="Pfam" id="PF03816">
    <property type="entry name" value="LytR_cpsA_psr"/>
    <property type="match status" value="1"/>
</dbReference>
<dbReference type="NCBIfam" id="TIGR00350">
    <property type="entry name" value="lytR_cpsA_psr"/>
    <property type="match status" value="1"/>
</dbReference>
<dbReference type="Proteomes" id="UP000593943">
    <property type="component" value="Chromosome"/>
</dbReference>
<evidence type="ECO:0000313" key="5">
    <source>
        <dbReference type="EMBL" id="QOL31490.1"/>
    </source>
</evidence>
<dbReference type="KEGG" id="beu:BE0216_02720"/>
<keyword evidence="3" id="KW-0812">Transmembrane</keyword>
<feature type="region of interest" description="Disordered" evidence="2">
    <location>
        <begin position="404"/>
        <end position="474"/>
    </location>
</feature>
<evidence type="ECO:0000256" key="2">
    <source>
        <dbReference type="SAM" id="MobiDB-lite"/>
    </source>
</evidence>
<protein>
    <submittedName>
        <fullName evidence="5">LCP family protein</fullName>
    </submittedName>
</protein>
<accession>A0A7L9SMX0</accession>
<keyword evidence="3" id="KW-1133">Transmembrane helix</keyword>
<proteinExistence type="inferred from homology"/>
<dbReference type="AlphaFoldDB" id="A0A7L9SMX0"/>
<organism evidence="5 6">
    <name type="scientific">Bifidobacterium eulemuris</name>
    <dbReference type="NCBI Taxonomy" id="1765219"/>
    <lineage>
        <taxon>Bacteria</taxon>
        <taxon>Bacillati</taxon>
        <taxon>Actinomycetota</taxon>
        <taxon>Actinomycetes</taxon>
        <taxon>Bifidobacteriales</taxon>
        <taxon>Bifidobacteriaceae</taxon>
        <taxon>Bifidobacterium</taxon>
    </lineage>
</organism>
<evidence type="ECO:0000256" key="1">
    <source>
        <dbReference type="ARBA" id="ARBA00006068"/>
    </source>
</evidence>